<dbReference type="OrthoDB" id="5291879at2"/>
<dbReference type="Gene3D" id="1.10.510.10">
    <property type="entry name" value="Transferase(Phosphotransferase) domain 1"/>
    <property type="match status" value="1"/>
</dbReference>
<dbReference type="AlphaFoldDB" id="A0A1G6GCZ8"/>
<dbReference type="PANTHER" id="PTHR12149:SF8">
    <property type="entry name" value="PROTEIN-RIBULOSAMINE 3-KINASE"/>
    <property type="match status" value="1"/>
</dbReference>
<gene>
    <name evidence="2" type="ORF">GA0111570_101113</name>
</gene>
<keyword evidence="1" id="KW-0808">Transferase</keyword>
<dbReference type="PANTHER" id="PTHR12149">
    <property type="entry name" value="FRUCTOSAMINE 3 KINASE-RELATED PROTEIN"/>
    <property type="match status" value="1"/>
</dbReference>
<dbReference type="EMBL" id="FMYF01000001">
    <property type="protein sequence ID" value="SDB79844.1"/>
    <property type="molecule type" value="Genomic_DNA"/>
</dbReference>
<keyword evidence="3" id="KW-1185">Reference proteome</keyword>
<name>A0A1G6GCZ8_9ACTN</name>
<keyword evidence="1 2" id="KW-0418">Kinase</keyword>
<sequence>MAHETFTKESRTAPEGYFEVEAAGLRWLAAAGAGAAQVVRVRSVEEGRIILDNVVNARPSLAAAEAFGHALARTHAAGAAAFGQGPDGWEGDGYIGAQEMSLVPEESWGVFYAEQRLLPYAQAAHSVGNLDTSGLRTIERIASRIADGVFDDGRPPARIHGDLWAGNILWSPKGVVMIDPSAHGGHGLTDLAMLSLFGAPHIEAILDAYAESARLEPGWRGLVPLHQLYPLLVHSVTHSAAYGTQAVRAAERYL</sequence>
<dbReference type="InterPro" id="IPR011009">
    <property type="entry name" value="Kinase-like_dom_sf"/>
</dbReference>
<dbReference type="SUPFAM" id="SSF56112">
    <property type="entry name" value="Protein kinase-like (PK-like)"/>
    <property type="match status" value="1"/>
</dbReference>
<dbReference type="RefSeq" id="WP_092605318.1">
    <property type="nucleotide sequence ID" value="NZ_FMYF01000001.1"/>
</dbReference>
<dbReference type="Gene3D" id="3.30.200.20">
    <property type="entry name" value="Phosphorylase Kinase, domain 1"/>
    <property type="match status" value="1"/>
</dbReference>
<organism evidence="2 3">
    <name type="scientific">Raineyella antarctica</name>
    <dbReference type="NCBI Taxonomy" id="1577474"/>
    <lineage>
        <taxon>Bacteria</taxon>
        <taxon>Bacillati</taxon>
        <taxon>Actinomycetota</taxon>
        <taxon>Actinomycetes</taxon>
        <taxon>Propionibacteriales</taxon>
        <taxon>Propionibacteriaceae</taxon>
        <taxon>Raineyella</taxon>
    </lineage>
</organism>
<evidence type="ECO:0000313" key="2">
    <source>
        <dbReference type="EMBL" id="SDB79844.1"/>
    </source>
</evidence>
<evidence type="ECO:0000256" key="1">
    <source>
        <dbReference type="PIRNR" id="PIRNR006221"/>
    </source>
</evidence>
<dbReference type="PIRSF" id="PIRSF006221">
    <property type="entry name" value="Ketosamine-3-kinase"/>
    <property type="match status" value="1"/>
</dbReference>
<proteinExistence type="inferred from homology"/>
<dbReference type="Proteomes" id="UP000199086">
    <property type="component" value="Unassembled WGS sequence"/>
</dbReference>
<dbReference type="Pfam" id="PF03881">
    <property type="entry name" value="Fructosamin_kin"/>
    <property type="match status" value="1"/>
</dbReference>
<evidence type="ECO:0000313" key="3">
    <source>
        <dbReference type="Proteomes" id="UP000199086"/>
    </source>
</evidence>
<reference evidence="2 3" key="1">
    <citation type="submission" date="2016-06" db="EMBL/GenBank/DDBJ databases">
        <authorList>
            <person name="Olsen C.W."/>
            <person name="Carey S."/>
            <person name="Hinshaw L."/>
            <person name="Karasin A.I."/>
        </authorList>
    </citation>
    <scope>NUCLEOTIDE SEQUENCE [LARGE SCALE GENOMIC DNA]</scope>
    <source>
        <strain evidence="2 3">LZ-22</strain>
    </source>
</reference>
<dbReference type="InterPro" id="IPR016477">
    <property type="entry name" value="Fructo-/Ketosamine-3-kinase"/>
</dbReference>
<dbReference type="Gene3D" id="1.20.1270.240">
    <property type="match status" value="1"/>
</dbReference>
<accession>A0A1G6GCZ8</accession>
<comment type="similarity">
    <text evidence="1">Belongs to the fructosamine kinase family.</text>
</comment>
<protein>
    <submittedName>
        <fullName evidence="2">Fructosamine-3-kinase</fullName>
    </submittedName>
</protein>
<dbReference type="GO" id="GO:0016301">
    <property type="term" value="F:kinase activity"/>
    <property type="evidence" value="ECO:0007669"/>
    <property type="project" value="UniProtKB-UniRule"/>
</dbReference>